<dbReference type="Gene3D" id="3.40.50.12780">
    <property type="entry name" value="N-terminal domain of ligase-like"/>
    <property type="match status" value="1"/>
</dbReference>
<dbReference type="GO" id="GO:0016207">
    <property type="term" value="F:4-coumarate-CoA ligase activity"/>
    <property type="evidence" value="ECO:0007669"/>
    <property type="project" value="UniProtKB-EC"/>
</dbReference>
<evidence type="ECO:0000313" key="2">
    <source>
        <dbReference type="EMBL" id="NYD89049.1"/>
    </source>
</evidence>
<dbReference type="RefSeq" id="WP_179507569.1">
    <property type="nucleotide sequence ID" value="NZ_JACCBY010000001.1"/>
</dbReference>
<dbReference type="EMBL" id="JACCBY010000001">
    <property type="protein sequence ID" value="NYD89049.1"/>
    <property type="molecule type" value="Genomic_DNA"/>
</dbReference>
<feature type="domain" description="AMP-dependent synthetase/ligase" evidence="1">
    <location>
        <begin position="104"/>
        <end position="252"/>
    </location>
</feature>
<sequence length="384" mass="40924">MSTQLHPAAIARIVQAVVRAEIVRLRGGREDALPSGSWATDMPLGDGGLGLDSLAFFGILAALAEMFDLDAATLTEQPPEQISDLLAWVARAPGGAWGAITVATSGSTGRPKRCTHVLADLLDEAAYFASMVAGRRRVVAMVCADHLYGLIWTALLPAVAALPVVERRIGARLDLLPGDLVVAVPDQWRVLPRLAGSLPADVWGVSSGAPLPGDVEAAVLNVGIERLLDVYGASELSAVAVRVAPDPDYRLLPRWRLAVGDDAVIDRHGEHWPLPDRVTRTGERALRPVGRRDAAVQVGGHNVWPQRVAEMLRAVPGVADASVRLGADARLKAFVVPDDGIDARALERSLQERAALMSAPERPVRYAYGAALPRTPMGKLADWS</sequence>
<protein>
    <submittedName>
        <fullName evidence="2">4-coumarate--CoA ligase</fullName>
        <ecNumber evidence="2">6.2.1.12</ecNumber>
    </submittedName>
</protein>
<comment type="caution">
    <text evidence="2">The sequence shown here is derived from an EMBL/GenBank/DDBJ whole genome shotgun (WGS) entry which is preliminary data.</text>
</comment>
<dbReference type="Proteomes" id="UP000517753">
    <property type="component" value="Unassembled WGS sequence"/>
</dbReference>
<keyword evidence="2" id="KW-0436">Ligase</keyword>
<evidence type="ECO:0000259" key="1">
    <source>
        <dbReference type="Pfam" id="PF00501"/>
    </source>
</evidence>
<reference evidence="2 3" key="1">
    <citation type="submission" date="2020-08" db="EMBL/GenBank/DDBJ databases">
        <title>The Agave Microbiome: Exploring the role of microbial communities in plant adaptations to desert environments.</title>
        <authorList>
            <person name="Partida-Martinez L.P."/>
        </authorList>
    </citation>
    <scope>NUCLEOTIDE SEQUENCE [LARGE SCALE GENOMIC DNA]</scope>
    <source>
        <strain evidence="2 3">AS2.3</strain>
    </source>
</reference>
<dbReference type="Pfam" id="PF00501">
    <property type="entry name" value="AMP-binding"/>
    <property type="match status" value="1"/>
</dbReference>
<dbReference type="SUPFAM" id="SSF56801">
    <property type="entry name" value="Acetyl-CoA synthetase-like"/>
    <property type="match status" value="1"/>
</dbReference>
<organism evidence="2 3">
    <name type="scientific">Sphingomonas melonis</name>
    <dbReference type="NCBI Taxonomy" id="152682"/>
    <lineage>
        <taxon>Bacteria</taxon>
        <taxon>Pseudomonadati</taxon>
        <taxon>Pseudomonadota</taxon>
        <taxon>Alphaproteobacteria</taxon>
        <taxon>Sphingomonadales</taxon>
        <taxon>Sphingomonadaceae</taxon>
        <taxon>Sphingomonas</taxon>
    </lineage>
</organism>
<dbReference type="InterPro" id="IPR042099">
    <property type="entry name" value="ANL_N_sf"/>
</dbReference>
<dbReference type="EC" id="6.2.1.12" evidence="2"/>
<dbReference type="InterPro" id="IPR000873">
    <property type="entry name" value="AMP-dep_synth/lig_dom"/>
</dbReference>
<keyword evidence="3" id="KW-1185">Reference proteome</keyword>
<gene>
    <name evidence="2" type="ORF">HD841_000818</name>
</gene>
<proteinExistence type="predicted"/>
<evidence type="ECO:0000313" key="3">
    <source>
        <dbReference type="Proteomes" id="UP000517753"/>
    </source>
</evidence>
<dbReference type="Gene3D" id="3.30.300.30">
    <property type="match status" value="1"/>
</dbReference>
<dbReference type="InterPro" id="IPR045851">
    <property type="entry name" value="AMP-bd_C_sf"/>
</dbReference>
<name>A0A7Y9FKM2_9SPHN</name>
<accession>A0A7Y9FKM2</accession>
<dbReference type="AlphaFoldDB" id="A0A7Y9FKM2"/>